<name>A0A4Q7YSW5_9BACT</name>
<dbReference type="SUPFAM" id="SSF48613">
    <property type="entry name" value="Heme oxygenase-like"/>
    <property type="match status" value="1"/>
</dbReference>
<accession>A0A4Q7YSW5</accession>
<organism evidence="1 2">
    <name type="scientific">Edaphobacter modestus</name>
    <dbReference type="NCBI Taxonomy" id="388466"/>
    <lineage>
        <taxon>Bacteria</taxon>
        <taxon>Pseudomonadati</taxon>
        <taxon>Acidobacteriota</taxon>
        <taxon>Terriglobia</taxon>
        <taxon>Terriglobales</taxon>
        <taxon>Acidobacteriaceae</taxon>
        <taxon>Edaphobacter</taxon>
    </lineage>
</organism>
<protein>
    <submittedName>
        <fullName evidence="1">Heme oxygenase-like protein</fullName>
    </submittedName>
</protein>
<comment type="caution">
    <text evidence="1">The sequence shown here is derived from an EMBL/GenBank/DDBJ whole genome shotgun (WGS) entry which is preliminary data.</text>
</comment>
<reference evidence="1 2" key="1">
    <citation type="submission" date="2019-02" db="EMBL/GenBank/DDBJ databases">
        <title>Genomic Encyclopedia of Archaeal and Bacterial Type Strains, Phase II (KMG-II): from individual species to whole genera.</title>
        <authorList>
            <person name="Goeker M."/>
        </authorList>
    </citation>
    <scope>NUCLEOTIDE SEQUENCE [LARGE SCALE GENOMIC DNA]</scope>
    <source>
        <strain evidence="1 2">DSM 18101</strain>
    </source>
</reference>
<dbReference type="InterPro" id="IPR016084">
    <property type="entry name" value="Haem_Oase-like_multi-hlx"/>
</dbReference>
<dbReference type="OrthoDB" id="112625at2"/>
<gene>
    <name evidence="1" type="ORF">BDD14_1486</name>
</gene>
<keyword evidence="2" id="KW-1185">Reference proteome</keyword>
<dbReference type="Proteomes" id="UP000292958">
    <property type="component" value="Unassembled WGS sequence"/>
</dbReference>
<evidence type="ECO:0000313" key="2">
    <source>
        <dbReference type="Proteomes" id="UP000292958"/>
    </source>
</evidence>
<evidence type="ECO:0000313" key="1">
    <source>
        <dbReference type="EMBL" id="RZU40063.1"/>
    </source>
</evidence>
<dbReference type="Gene3D" id="1.20.910.10">
    <property type="entry name" value="Heme oxygenase-like"/>
    <property type="match status" value="1"/>
</dbReference>
<proteinExistence type="predicted"/>
<dbReference type="AlphaFoldDB" id="A0A4Q7YSW5"/>
<sequence>MLSSHSDLLWAKIRLAEGRLNAASDDFWTHPELAQLLPVFLVQLHRVMQGGLHLMRTARDRALTLPDDPVARIVAPYLDQHILEEQDHDDWLLDDIGTLGISPAEVAAATPVPAVVSLVGAQYFWALHIHPVTVFGYLIVLEGYPPLTEQLEAIRKRTRLPATAFRCLIAHADNDPHHIADLNRTLDSMPLTEEQQKYIALSAFHTIDAVASVFEELVALHATSPEIRLRSLRAS</sequence>
<dbReference type="EMBL" id="SHKW01000001">
    <property type="protein sequence ID" value="RZU40063.1"/>
    <property type="molecule type" value="Genomic_DNA"/>
</dbReference>
<dbReference type="RefSeq" id="WP_130418183.1">
    <property type="nucleotide sequence ID" value="NZ_SHKW01000001.1"/>
</dbReference>
<dbReference type="Pfam" id="PF14518">
    <property type="entry name" value="Haem_oxygenas_2"/>
    <property type="match status" value="1"/>
</dbReference>